<dbReference type="InterPro" id="IPR002641">
    <property type="entry name" value="PNPLA_dom"/>
</dbReference>
<evidence type="ECO:0000256" key="4">
    <source>
        <dbReference type="ARBA" id="ARBA00023098"/>
    </source>
</evidence>
<dbReference type="GO" id="GO:0016042">
    <property type="term" value="P:lipid catabolic process"/>
    <property type="evidence" value="ECO:0007669"/>
    <property type="project" value="UniProtKB-UniRule"/>
</dbReference>
<dbReference type="GO" id="GO:0016020">
    <property type="term" value="C:membrane"/>
    <property type="evidence" value="ECO:0007669"/>
    <property type="project" value="TreeGrafter"/>
</dbReference>
<keyword evidence="3" id="KW-0862">Zinc</keyword>
<dbReference type="Gene3D" id="3.40.1090.10">
    <property type="entry name" value="Cytosolic phospholipase A2 catalytic domain"/>
    <property type="match status" value="1"/>
</dbReference>
<keyword evidence="10" id="KW-1185">Reference proteome</keyword>
<evidence type="ECO:0000256" key="5">
    <source>
        <dbReference type="PROSITE-ProRule" id="PRU00175"/>
    </source>
</evidence>
<keyword evidence="2 5" id="KW-0863">Zinc-finger</keyword>
<evidence type="ECO:0000256" key="2">
    <source>
        <dbReference type="ARBA" id="ARBA00022771"/>
    </source>
</evidence>
<dbReference type="GO" id="GO:0008270">
    <property type="term" value="F:zinc ion binding"/>
    <property type="evidence" value="ECO:0007669"/>
    <property type="project" value="UniProtKB-KW"/>
</dbReference>
<dbReference type="Pfam" id="PF01734">
    <property type="entry name" value="Patatin"/>
    <property type="match status" value="1"/>
</dbReference>
<dbReference type="Proteomes" id="UP000276215">
    <property type="component" value="Unassembled WGS sequence"/>
</dbReference>
<keyword evidence="1" id="KW-0479">Metal-binding</keyword>
<accession>A0A3N4IYM5</accession>
<dbReference type="PANTHER" id="PTHR24185:SF8">
    <property type="entry name" value="PNPLA DOMAIN-CONTAINING PROTEIN"/>
    <property type="match status" value="1"/>
</dbReference>
<dbReference type="InterPro" id="IPR016035">
    <property type="entry name" value="Acyl_Trfase/lysoPLipase"/>
</dbReference>
<proteinExistence type="predicted"/>
<feature type="short sequence motif" description="GXGXXG" evidence="6">
    <location>
        <begin position="491"/>
        <end position="496"/>
    </location>
</feature>
<evidence type="ECO:0000256" key="6">
    <source>
        <dbReference type="PROSITE-ProRule" id="PRU01161"/>
    </source>
</evidence>
<feature type="short sequence motif" description="DGA/G" evidence="6">
    <location>
        <begin position="695"/>
        <end position="697"/>
    </location>
</feature>
<dbReference type="PROSITE" id="PS51635">
    <property type="entry name" value="PNPLA"/>
    <property type="match status" value="1"/>
</dbReference>
<dbReference type="GO" id="GO:0047499">
    <property type="term" value="F:calcium-independent phospholipase A2 activity"/>
    <property type="evidence" value="ECO:0007669"/>
    <property type="project" value="TreeGrafter"/>
</dbReference>
<dbReference type="CDD" id="cd07199">
    <property type="entry name" value="Pat17_PNPLA8_PNPLA9_like"/>
    <property type="match status" value="1"/>
</dbReference>
<protein>
    <submittedName>
        <fullName evidence="9">FabD/lysophospholipase-like protein</fullName>
    </submittedName>
</protein>
<feature type="domain" description="PNPLA" evidence="8">
    <location>
        <begin position="487"/>
        <end position="708"/>
    </location>
</feature>
<reference evidence="9 10" key="1">
    <citation type="journal article" date="2018" name="Nat. Ecol. Evol.">
        <title>Pezizomycetes genomes reveal the molecular basis of ectomycorrhizal truffle lifestyle.</title>
        <authorList>
            <person name="Murat C."/>
            <person name="Payen T."/>
            <person name="Noel B."/>
            <person name="Kuo A."/>
            <person name="Morin E."/>
            <person name="Chen J."/>
            <person name="Kohler A."/>
            <person name="Krizsan K."/>
            <person name="Balestrini R."/>
            <person name="Da Silva C."/>
            <person name="Montanini B."/>
            <person name="Hainaut M."/>
            <person name="Levati E."/>
            <person name="Barry K.W."/>
            <person name="Belfiori B."/>
            <person name="Cichocki N."/>
            <person name="Clum A."/>
            <person name="Dockter R.B."/>
            <person name="Fauchery L."/>
            <person name="Guy J."/>
            <person name="Iotti M."/>
            <person name="Le Tacon F."/>
            <person name="Lindquist E.A."/>
            <person name="Lipzen A."/>
            <person name="Malagnac F."/>
            <person name="Mello A."/>
            <person name="Molinier V."/>
            <person name="Miyauchi S."/>
            <person name="Poulain J."/>
            <person name="Riccioni C."/>
            <person name="Rubini A."/>
            <person name="Sitrit Y."/>
            <person name="Splivallo R."/>
            <person name="Traeger S."/>
            <person name="Wang M."/>
            <person name="Zifcakova L."/>
            <person name="Wipf D."/>
            <person name="Zambonelli A."/>
            <person name="Paolocci F."/>
            <person name="Nowrousian M."/>
            <person name="Ottonello S."/>
            <person name="Baldrian P."/>
            <person name="Spatafora J.W."/>
            <person name="Henrissat B."/>
            <person name="Nagy L.G."/>
            <person name="Aury J.M."/>
            <person name="Wincker P."/>
            <person name="Grigoriev I.V."/>
            <person name="Bonfante P."/>
            <person name="Martin F.M."/>
        </authorList>
    </citation>
    <scope>NUCLEOTIDE SEQUENCE [LARGE SCALE GENOMIC DNA]</scope>
    <source>
        <strain evidence="9 10">120613-1</strain>
    </source>
</reference>
<dbReference type="SUPFAM" id="SSF52151">
    <property type="entry name" value="FabD/lysophospholipase-like"/>
    <property type="match status" value="1"/>
</dbReference>
<evidence type="ECO:0000259" key="7">
    <source>
        <dbReference type="PROSITE" id="PS50089"/>
    </source>
</evidence>
<sequence length="828" mass="92506">MGSSTTWIDIETSCGNAFLVDHGALHRLKQELPSLAVEHTGLVLFWGDEKGLLTRSLYQDKFPPRRGYQRSSPGMRIYHKAQAAGKSQLLLAAYPDSERIPNWSGDLSSDNTCKRYPLSWSGPINTIVQQAFRKLLAPFSDVICFVAQDLTDITRIAREITDWAHAITDSTKTSWIAESAGPTALIACKGDLSGLCASSHFTEVLGQYCIAGPSPQECIRKIFGHIEFAQIGTTSLEFQSFKELLDRAVVDVHRARSDLHMLFSFDNFVRIFEKACQHFTQRIEQPFDAIQASRVFNSQASTNGFLQHIPSFLTYAKTKDSLANFAIPVIASALVNDSYIYGRHTFMPGATFRSLYEECCIEAFHLIASSANIRLGILIDLMKTEYHRFSSEVEGSSFNPQTFHSQLLASFSSEWKNIYSTVTCFFCLKKRPEYSLPCNHALCEGCIRHLASQNIPTIYTMHSCMLCAETFNCSYQLKPPTAGVRILTLDGGGIRGIIELEILALLQRRLNISLPIRETFDLIVGTSAGGLIALGLCANKWSVEQCTEVFEELSTRAFQPHKFGNIPILGKASNYLMSLFTDSFYDTAEFEKALHRAYGSRQPFGLCGTARVAVTTTSSASYPYLMTNYNGIGLRRTECGYAITRPENASTETTVYEASNESNSARCTSAAPWLVFSRERRYHKPKALHSVFFQDGGVKHNNPAKLALRESRVLWPLSSEPDLLISVGAGYRVSDDREGAAGGFISRLIRSWMQSMDGQLIWQELHNQLKPDQSHRYHRPSIPFIGTEPTLDDVGKMADLKLETRAFMESSSTLDQIALSLLSSLFYF</sequence>
<evidence type="ECO:0000313" key="9">
    <source>
        <dbReference type="EMBL" id="RPA90945.1"/>
    </source>
</evidence>
<name>A0A3N4IYM5_9PEZI</name>
<feature type="active site" description="Nucleophile" evidence="6">
    <location>
        <position position="527"/>
    </location>
</feature>
<organism evidence="9 10">
    <name type="scientific">Choiromyces venosus 120613-1</name>
    <dbReference type="NCBI Taxonomy" id="1336337"/>
    <lineage>
        <taxon>Eukaryota</taxon>
        <taxon>Fungi</taxon>
        <taxon>Dikarya</taxon>
        <taxon>Ascomycota</taxon>
        <taxon>Pezizomycotina</taxon>
        <taxon>Pezizomycetes</taxon>
        <taxon>Pezizales</taxon>
        <taxon>Tuberaceae</taxon>
        <taxon>Choiromyces</taxon>
    </lineage>
</organism>
<dbReference type="PROSITE" id="PS50089">
    <property type="entry name" value="ZF_RING_2"/>
    <property type="match status" value="1"/>
</dbReference>
<evidence type="ECO:0000256" key="1">
    <source>
        <dbReference type="ARBA" id="ARBA00022723"/>
    </source>
</evidence>
<keyword evidence="4 6" id="KW-0443">Lipid metabolism</keyword>
<feature type="domain" description="RING-type" evidence="7">
    <location>
        <begin position="424"/>
        <end position="467"/>
    </location>
</feature>
<evidence type="ECO:0000259" key="8">
    <source>
        <dbReference type="PROSITE" id="PS51635"/>
    </source>
</evidence>
<feature type="short sequence motif" description="GXSXG" evidence="6">
    <location>
        <begin position="525"/>
        <end position="529"/>
    </location>
</feature>
<dbReference type="GO" id="GO:0019369">
    <property type="term" value="P:arachidonate metabolic process"/>
    <property type="evidence" value="ECO:0007669"/>
    <property type="project" value="TreeGrafter"/>
</dbReference>
<dbReference type="GO" id="GO:0046486">
    <property type="term" value="P:glycerolipid metabolic process"/>
    <property type="evidence" value="ECO:0007669"/>
    <property type="project" value="UniProtKB-ARBA"/>
</dbReference>
<dbReference type="InterPro" id="IPR001841">
    <property type="entry name" value="Znf_RING"/>
</dbReference>
<keyword evidence="6" id="KW-0378">Hydrolase</keyword>
<dbReference type="STRING" id="1336337.A0A3N4IYM5"/>
<dbReference type="PROSITE" id="PS00518">
    <property type="entry name" value="ZF_RING_1"/>
    <property type="match status" value="1"/>
</dbReference>
<dbReference type="AlphaFoldDB" id="A0A3N4IYM5"/>
<evidence type="ECO:0000313" key="10">
    <source>
        <dbReference type="Proteomes" id="UP000276215"/>
    </source>
</evidence>
<keyword evidence="6" id="KW-0442">Lipid degradation</keyword>
<dbReference type="PANTHER" id="PTHR24185">
    <property type="entry name" value="CALCIUM-INDEPENDENT PHOSPHOLIPASE A2-GAMMA"/>
    <property type="match status" value="1"/>
</dbReference>
<dbReference type="EMBL" id="ML120509">
    <property type="protein sequence ID" value="RPA90945.1"/>
    <property type="molecule type" value="Genomic_DNA"/>
</dbReference>
<gene>
    <name evidence="9" type="ORF">L873DRAFT_1848530</name>
</gene>
<dbReference type="OrthoDB" id="194358at2759"/>
<evidence type="ECO:0000256" key="3">
    <source>
        <dbReference type="ARBA" id="ARBA00022833"/>
    </source>
</evidence>
<dbReference type="InterPro" id="IPR017907">
    <property type="entry name" value="Znf_RING_CS"/>
</dbReference>
<feature type="active site" description="Proton acceptor" evidence="6">
    <location>
        <position position="695"/>
    </location>
</feature>